<feature type="transmembrane region" description="Helical" evidence="1">
    <location>
        <begin position="53"/>
        <end position="71"/>
    </location>
</feature>
<evidence type="ECO:0000313" key="3">
    <source>
        <dbReference type="Proteomes" id="UP000824112"/>
    </source>
</evidence>
<evidence type="ECO:0000256" key="1">
    <source>
        <dbReference type="SAM" id="Phobius"/>
    </source>
</evidence>
<reference evidence="2" key="2">
    <citation type="journal article" date="2021" name="PeerJ">
        <title>Extensive microbial diversity within the chicken gut microbiome revealed by metagenomics and culture.</title>
        <authorList>
            <person name="Gilroy R."/>
            <person name="Ravi A."/>
            <person name="Getino M."/>
            <person name="Pursley I."/>
            <person name="Horton D.L."/>
            <person name="Alikhan N.F."/>
            <person name="Baker D."/>
            <person name="Gharbi K."/>
            <person name="Hall N."/>
            <person name="Watson M."/>
            <person name="Adriaenssens E.M."/>
            <person name="Foster-Nyarko E."/>
            <person name="Jarju S."/>
            <person name="Secka A."/>
            <person name="Antonio M."/>
            <person name="Oren A."/>
            <person name="Chaudhuri R.R."/>
            <person name="La Ragione R."/>
            <person name="Hildebrand F."/>
            <person name="Pallen M.J."/>
        </authorList>
    </citation>
    <scope>NUCLEOTIDE SEQUENCE</scope>
    <source>
        <strain evidence="2">CHK158-818</strain>
    </source>
</reference>
<evidence type="ECO:0000313" key="2">
    <source>
        <dbReference type="EMBL" id="HIU54649.1"/>
    </source>
</evidence>
<protein>
    <submittedName>
        <fullName evidence="2">Uncharacterized protein</fullName>
    </submittedName>
</protein>
<keyword evidence="1" id="KW-0472">Membrane</keyword>
<gene>
    <name evidence="2" type="ORF">IAB03_02440</name>
</gene>
<accession>A0A9D1SBU1</accession>
<keyword evidence="1" id="KW-1133">Transmembrane helix</keyword>
<dbReference type="Proteomes" id="UP000824112">
    <property type="component" value="Unassembled WGS sequence"/>
</dbReference>
<sequence length="127" mass="14747">MNNISESQNRKPSGFQVPEGYFENFTERMMAQLPDKKEEEVYAPTLWQRIRPWAYMAAMFMGISLMVRLFTGLGSASDSVDLSSPDSTLSMEMVNEAMSEDDELMRYVYCTTFISDYSMYTEYIDQE</sequence>
<organism evidence="2 3">
    <name type="scientific">Candidatus Gallibacteroides avistercoris</name>
    <dbReference type="NCBI Taxonomy" id="2840833"/>
    <lineage>
        <taxon>Bacteria</taxon>
        <taxon>Pseudomonadati</taxon>
        <taxon>Bacteroidota</taxon>
        <taxon>Bacteroidia</taxon>
        <taxon>Bacteroidales</taxon>
        <taxon>Bacteroidaceae</taxon>
        <taxon>Bacteroidaceae incertae sedis</taxon>
        <taxon>Candidatus Gallibacteroides</taxon>
    </lineage>
</organism>
<proteinExistence type="predicted"/>
<reference evidence="2" key="1">
    <citation type="submission" date="2020-10" db="EMBL/GenBank/DDBJ databases">
        <authorList>
            <person name="Gilroy R."/>
        </authorList>
    </citation>
    <scope>NUCLEOTIDE SEQUENCE</scope>
    <source>
        <strain evidence="2">CHK158-818</strain>
    </source>
</reference>
<keyword evidence="1" id="KW-0812">Transmembrane</keyword>
<name>A0A9D1SBU1_9BACT</name>
<comment type="caution">
    <text evidence="2">The sequence shown here is derived from an EMBL/GenBank/DDBJ whole genome shotgun (WGS) entry which is preliminary data.</text>
</comment>
<dbReference type="AlphaFoldDB" id="A0A9D1SBU1"/>
<dbReference type="EMBL" id="DVNA01000055">
    <property type="protein sequence ID" value="HIU54649.1"/>
    <property type="molecule type" value="Genomic_DNA"/>
</dbReference>